<evidence type="ECO:0000256" key="1">
    <source>
        <dbReference type="ARBA" id="ARBA00004651"/>
    </source>
</evidence>
<dbReference type="Pfam" id="PF07690">
    <property type="entry name" value="MFS_1"/>
    <property type="match status" value="1"/>
</dbReference>
<reference evidence="9" key="1">
    <citation type="submission" date="2018-07" db="EMBL/GenBank/DDBJ databases">
        <authorList>
            <person name="Blom J."/>
        </authorList>
    </citation>
    <scope>NUCLEOTIDE SEQUENCE [LARGE SCALE GENOMIC DNA]</scope>
    <source>
        <strain evidence="9">CCOS 864</strain>
    </source>
</reference>
<dbReference type="GO" id="GO:0022857">
    <property type="term" value="F:transmembrane transporter activity"/>
    <property type="evidence" value="ECO:0007669"/>
    <property type="project" value="InterPro"/>
</dbReference>
<evidence type="ECO:0000256" key="3">
    <source>
        <dbReference type="ARBA" id="ARBA00022692"/>
    </source>
</evidence>
<dbReference type="AlphaFoldDB" id="A0A380SW78"/>
<keyword evidence="4 6" id="KW-1133">Transmembrane helix</keyword>
<sequence>MAVSVWRIWSAVTVLCIASFAMVTSEFAPIGLLSQISADLAQEPATVGLSVTLYAWIGALSGLLANSLSRWIGRKPLMIALMLILAASNALSAIAPEFSALLGARAVGALAHGVFWATVAATAALIAPARQMGLATSIVLGGITLATVMGVPLVNLVGQYDGWRTAFACLALLCVASAGAIALVVPDLGLVAAAPGTGYAAVLRRRDLLITFAITALTAAAHFAAYTFVEPFISQVRDITPVLIAALLFAFGAAGFIGNLLSAIFIDRYLKLFILLALIAMAGALLTLGLLGPELNLLAVATLLMVWGVAISALFTGLQTWVLRIAGAHTVPATALHTAVLNGAIGLGVIIGGGALEVIGLRGAMLGASMVIVPAIVLLVASGARRRATPAFSSTTEADQARPEV</sequence>
<evidence type="ECO:0000256" key="4">
    <source>
        <dbReference type="ARBA" id="ARBA00022989"/>
    </source>
</evidence>
<evidence type="ECO:0000256" key="6">
    <source>
        <dbReference type="SAM" id="Phobius"/>
    </source>
</evidence>
<dbReference type="InterPro" id="IPR020846">
    <property type="entry name" value="MFS_dom"/>
</dbReference>
<dbReference type="GO" id="GO:0005886">
    <property type="term" value="C:plasma membrane"/>
    <property type="evidence" value="ECO:0007669"/>
    <property type="project" value="UniProtKB-SubCell"/>
</dbReference>
<dbReference type="PANTHER" id="PTHR43124">
    <property type="entry name" value="PURINE EFFLUX PUMP PBUE"/>
    <property type="match status" value="1"/>
</dbReference>
<feature type="transmembrane region" description="Helical" evidence="6">
    <location>
        <begin position="241"/>
        <end position="265"/>
    </location>
</feature>
<gene>
    <name evidence="8" type="primary">sotB</name>
    <name evidence="8" type="ORF">CCOS864_00961</name>
</gene>
<keyword evidence="2" id="KW-1003">Cell membrane</keyword>
<dbReference type="InterPro" id="IPR011701">
    <property type="entry name" value="MFS"/>
</dbReference>
<keyword evidence="3 6" id="KW-0812">Transmembrane</keyword>
<evidence type="ECO:0000256" key="2">
    <source>
        <dbReference type="ARBA" id="ARBA00022475"/>
    </source>
</evidence>
<feature type="transmembrane region" description="Helical" evidence="6">
    <location>
        <begin position="134"/>
        <end position="153"/>
    </location>
</feature>
<dbReference type="PANTHER" id="PTHR43124:SF3">
    <property type="entry name" value="CHLORAMPHENICOL EFFLUX PUMP RV0191"/>
    <property type="match status" value="1"/>
</dbReference>
<dbReference type="Gene3D" id="1.20.1250.20">
    <property type="entry name" value="MFS general substrate transporter like domains"/>
    <property type="match status" value="2"/>
</dbReference>
<feature type="transmembrane region" description="Helical" evidence="6">
    <location>
        <begin position="45"/>
        <end position="65"/>
    </location>
</feature>
<keyword evidence="9" id="KW-1185">Reference proteome</keyword>
<dbReference type="PROSITE" id="PS50850">
    <property type="entry name" value="MFS"/>
    <property type="match status" value="1"/>
</dbReference>
<accession>A0A380SW78</accession>
<dbReference type="InterPro" id="IPR036259">
    <property type="entry name" value="MFS_trans_sf"/>
</dbReference>
<dbReference type="SUPFAM" id="SSF103473">
    <property type="entry name" value="MFS general substrate transporter"/>
    <property type="match status" value="1"/>
</dbReference>
<comment type="subcellular location">
    <subcellularLocation>
        <location evidence="1">Cell membrane</location>
        <topology evidence="1">Multi-pass membrane protein</topology>
    </subcellularLocation>
</comment>
<evidence type="ECO:0000313" key="8">
    <source>
        <dbReference type="EMBL" id="SUQ61538.1"/>
    </source>
</evidence>
<evidence type="ECO:0000313" key="9">
    <source>
        <dbReference type="Proteomes" id="UP000255177"/>
    </source>
</evidence>
<feature type="transmembrane region" description="Helical" evidence="6">
    <location>
        <begin position="107"/>
        <end position="127"/>
    </location>
</feature>
<feature type="transmembrane region" description="Helical" evidence="6">
    <location>
        <begin position="272"/>
        <end position="291"/>
    </location>
</feature>
<evidence type="ECO:0000256" key="5">
    <source>
        <dbReference type="ARBA" id="ARBA00023136"/>
    </source>
</evidence>
<dbReference type="InterPro" id="IPR050189">
    <property type="entry name" value="MFS_Efflux_Transporters"/>
</dbReference>
<feature type="transmembrane region" description="Helical" evidence="6">
    <location>
        <begin position="208"/>
        <end position="229"/>
    </location>
</feature>
<dbReference type="EMBL" id="UIDD01000004">
    <property type="protein sequence ID" value="SUQ61538.1"/>
    <property type="molecule type" value="Genomic_DNA"/>
</dbReference>
<feature type="transmembrane region" description="Helical" evidence="6">
    <location>
        <begin position="165"/>
        <end position="196"/>
    </location>
</feature>
<keyword evidence="5 6" id="KW-0472">Membrane</keyword>
<feature type="transmembrane region" description="Helical" evidence="6">
    <location>
        <begin position="297"/>
        <end position="323"/>
    </location>
</feature>
<dbReference type="Proteomes" id="UP000255177">
    <property type="component" value="Unassembled WGS sequence"/>
</dbReference>
<dbReference type="RefSeq" id="WP_115085294.1">
    <property type="nucleotide sequence ID" value="NZ_CBCSFG010000036.1"/>
</dbReference>
<dbReference type="CDD" id="cd17324">
    <property type="entry name" value="MFS_NepI_like"/>
    <property type="match status" value="1"/>
</dbReference>
<feature type="transmembrane region" description="Helical" evidence="6">
    <location>
        <begin position="335"/>
        <end position="355"/>
    </location>
</feature>
<organism evidence="8 9">
    <name type="scientific">Pseudomonas wadenswilerensis</name>
    <dbReference type="NCBI Taxonomy" id="1785161"/>
    <lineage>
        <taxon>Bacteria</taxon>
        <taxon>Pseudomonadati</taxon>
        <taxon>Pseudomonadota</taxon>
        <taxon>Gammaproteobacteria</taxon>
        <taxon>Pseudomonadales</taxon>
        <taxon>Pseudomonadaceae</taxon>
        <taxon>Pseudomonas</taxon>
    </lineage>
</organism>
<feature type="transmembrane region" description="Helical" evidence="6">
    <location>
        <begin position="361"/>
        <end position="381"/>
    </location>
</feature>
<evidence type="ECO:0000259" key="7">
    <source>
        <dbReference type="PROSITE" id="PS50850"/>
    </source>
</evidence>
<name>A0A380SW78_9PSED</name>
<feature type="domain" description="Major facilitator superfamily (MFS) profile" evidence="7">
    <location>
        <begin position="11"/>
        <end position="386"/>
    </location>
</feature>
<proteinExistence type="predicted"/>
<protein>
    <submittedName>
        <fullName evidence="8">Putative sugar efflux transporter</fullName>
    </submittedName>
</protein>
<feature type="transmembrane region" description="Helical" evidence="6">
    <location>
        <begin position="77"/>
        <end position="95"/>
    </location>
</feature>
<feature type="transmembrane region" description="Helical" evidence="6">
    <location>
        <begin position="12"/>
        <end position="33"/>
    </location>
</feature>